<dbReference type="InterPro" id="IPR029510">
    <property type="entry name" value="Ald_DH_CS_GLU"/>
</dbReference>
<dbReference type="RefSeq" id="XP_003056580.1">
    <property type="nucleotide sequence ID" value="XM_003056534.1"/>
</dbReference>
<organism evidence="10">
    <name type="scientific">Micromonas pusilla (strain CCMP1545)</name>
    <name type="common">Picoplanktonic green alga</name>
    <dbReference type="NCBI Taxonomy" id="564608"/>
    <lineage>
        <taxon>Eukaryota</taxon>
        <taxon>Viridiplantae</taxon>
        <taxon>Chlorophyta</taxon>
        <taxon>Mamiellophyceae</taxon>
        <taxon>Mamiellales</taxon>
        <taxon>Mamiellaceae</taxon>
        <taxon>Micromonas</taxon>
    </lineage>
</organism>
<dbReference type="PROSITE" id="PS00687">
    <property type="entry name" value="ALDEHYDE_DEHYDR_GLU"/>
    <property type="match status" value="1"/>
</dbReference>
<dbReference type="InterPro" id="IPR012394">
    <property type="entry name" value="Aldehyde_DH_NAD(P)"/>
</dbReference>
<evidence type="ECO:0000256" key="4">
    <source>
        <dbReference type="PIRSR" id="PIRSR036492-1"/>
    </source>
</evidence>
<evidence type="ECO:0000256" key="7">
    <source>
        <dbReference type="SAM" id="Phobius"/>
    </source>
</evidence>
<dbReference type="InterPro" id="IPR016162">
    <property type="entry name" value="Ald_DH_N"/>
</dbReference>
<dbReference type="GeneID" id="9681598"/>
<evidence type="ECO:0000313" key="10">
    <source>
        <dbReference type="Proteomes" id="UP000001876"/>
    </source>
</evidence>
<feature type="domain" description="Aldehyde dehydrogenase" evidence="8">
    <location>
        <begin position="70"/>
        <end position="507"/>
    </location>
</feature>
<dbReference type="PANTHER" id="PTHR43570">
    <property type="entry name" value="ALDEHYDE DEHYDROGENASE"/>
    <property type="match status" value="1"/>
</dbReference>
<dbReference type="EMBL" id="GG663736">
    <property type="protein sequence ID" value="EEH59956.1"/>
    <property type="molecule type" value="Genomic_DNA"/>
</dbReference>
<dbReference type="SUPFAM" id="SSF53720">
    <property type="entry name" value="ALDH-like"/>
    <property type="match status" value="1"/>
</dbReference>
<dbReference type="OMA" id="PCIQGQV"/>
<dbReference type="PANTHER" id="PTHR43570:SF16">
    <property type="entry name" value="ALDEHYDE DEHYDROGENASE TYPE III, ISOFORM Q"/>
    <property type="match status" value="1"/>
</dbReference>
<sequence length="547" mass="60062">MGKYLMTQACRFIAATCLLGGLTCTSVFYRYFPSVWSVHKNYFVSEDADLKKVRKRWNVVGKTSAPGILSVIALVSEMRAAFNTGCTLSIKSRRANLEALLSMVAENERVILDAVWEDLRRPSGETLYYDFLLVQSELRKLIKHIYRWTVPERVGAFSLLTFPSSQWIEKEPYGLVLIVGPFNYPFLLTSGVIAGAIAAGNNVILKPSTDAPISSRLLTDLLVRYVDPRLVTVVGPNIPGDGVDVMSALLAEKFDFIFFTGSTRVGSIIAQRAAENLTPCALELGGKNPVFVTQTSDISIAAKQCIWGRNLNSGQQCIAPEYVVCHESVLHQFTMELQHWIDVLIHKADAEGTSCRGREGGSTSERRLLNRVTSFLGKVGTRGENFVCGDGSQSANGVEPTVVVCGWDSDLMVEEMFCPILCVIPYDDLRTAVAHVRTRPKPLSLYIFSTSRTEQRIILDNTTAGGVTINGVVYHAGHAALPFGGVGESGVGSYHGEHSITCFQNRKPVLQKWRGIGDQGLLTDPFFVYGPHKGIKLNLLRAVGMLS</sequence>
<keyword evidence="7" id="KW-0812">Transmembrane</keyword>
<dbReference type="Gene3D" id="3.40.605.10">
    <property type="entry name" value="Aldehyde Dehydrogenase, Chain A, domain 1"/>
    <property type="match status" value="1"/>
</dbReference>
<protein>
    <recommendedName>
        <fullName evidence="3">Aldehyde dehydrogenase</fullName>
    </recommendedName>
</protein>
<gene>
    <name evidence="9" type="ORF">MICPUCDRAFT_55745</name>
</gene>
<dbReference type="InterPro" id="IPR016161">
    <property type="entry name" value="Ald_DH/histidinol_DH"/>
</dbReference>
<keyword evidence="2 3" id="KW-0560">Oxidoreductase</keyword>
<feature type="active site" evidence="4 5">
    <location>
        <position position="283"/>
    </location>
</feature>
<dbReference type="STRING" id="564608.C1MLK4"/>
<evidence type="ECO:0000256" key="1">
    <source>
        <dbReference type="ARBA" id="ARBA00009986"/>
    </source>
</evidence>
<evidence type="ECO:0000256" key="2">
    <source>
        <dbReference type="ARBA" id="ARBA00023002"/>
    </source>
</evidence>
<proteinExistence type="inferred from homology"/>
<evidence type="ECO:0000256" key="5">
    <source>
        <dbReference type="PROSITE-ProRule" id="PRU10007"/>
    </source>
</evidence>
<keyword evidence="10" id="KW-1185">Reference proteome</keyword>
<dbReference type="InterPro" id="IPR015590">
    <property type="entry name" value="Aldehyde_DH_dom"/>
</dbReference>
<dbReference type="Gene3D" id="3.40.309.10">
    <property type="entry name" value="Aldehyde Dehydrogenase, Chain A, domain 2"/>
    <property type="match status" value="1"/>
</dbReference>
<evidence type="ECO:0000313" key="9">
    <source>
        <dbReference type="EMBL" id="EEH59956.1"/>
    </source>
</evidence>
<dbReference type="PIRSF" id="PIRSF036492">
    <property type="entry name" value="ALDH"/>
    <property type="match status" value="1"/>
</dbReference>
<dbReference type="GO" id="GO:0004029">
    <property type="term" value="F:aldehyde dehydrogenase (NAD+) activity"/>
    <property type="evidence" value="ECO:0007669"/>
    <property type="project" value="TreeGrafter"/>
</dbReference>
<feature type="active site" evidence="4">
    <location>
        <position position="317"/>
    </location>
</feature>
<feature type="transmembrane region" description="Helical" evidence="7">
    <location>
        <begin position="12"/>
        <end position="32"/>
    </location>
</feature>
<dbReference type="OrthoDB" id="440325at2759"/>
<dbReference type="InterPro" id="IPR016163">
    <property type="entry name" value="Ald_DH_C"/>
</dbReference>
<name>C1MLK4_MICPC</name>
<accession>C1MLK4</accession>
<comment type="similarity">
    <text evidence="1 3 6">Belongs to the aldehyde dehydrogenase family.</text>
</comment>
<dbReference type="GO" id="GO:0006081">
    <property type="term" value="P:aldehyde metabolic process"/>
    <property type="evidence" value="ECO:0007669"/>
    <property type="project" value="InterPro"/>
</dbReference>
<evidence type="ECO:0000256" key="3">
    <source>
        <dbReference type="PIRNR" id="PIRNR036492"/>
    </source>
</evidence>
<keyword evidence="7" id="KW-1133">Transmembrane helix</keyword>
<dbReference type="GO" id="GO:0005737">
    <property type="term" value="C:cytoplasm"/>
    <property type="evidence" value="ECO:0007669"/>
    <property type="project" value="TreeGrafter"/>
</dbReference>
<keyword evidence="7" id="KW-0472">Membrane</keyword>
<reference evidence="9 10" key="1">
    <citation type="journal article" date="2009" name="Science">
        <title>Green evolution and dynamic adaptations revealed by genomes of the marine picoeukaryotes Micromonas.</title>
        <authorList>
            <person name="Worden A.Z."/>
            <person name="Lee J.H."/>
            <person name="Mock T."/>
            <person name="Rouze P."/>
            <person name="Simmons M.P."/>
            <person name="Aerts A.L."/>
            <person name="Allen A.E."/>
            <person name="Cuvelier M.L."/>
            <person name="Derelle E."/>
            <person name="Everett M.V."/>
            <person name="Foulon E."/>
            <person name="Grimwood J."/>
            <person name="Gundlach H."/>
            <person name="Henrissat B."/>
            <person name="Napoli C."/>
            <person name="McDonald S.M."/>
            <person name="Parker M.S."/>
            <person name="Rombauts S."/>
            <person name="Salamov A."/>
            <person name="Von Dassow P."/>
            <person name="Badger J.H."/>
            <person name="Coutinho P.M."/>
            <person name="Demir E."/>
            <person name="Dubchak I."/>
            <person name="Gentemann C."/>
            <person name="Eikrem W."/>
            <person name="Gready J.E."/>
            <person name="John U."/>
            <person name="Lanier W."/>
            <person name="Lindquist E.A."/>
            <person name="Lucas S."/>
            <person name="Mayer K.F."/>
            <person name="Moreau H."/>
            <person name="Not F."/>
            <person name="Otillar R."/>
            <person name="Panaud O."/>
            <person name="Pangilinan J."/>
            <person name="Paulsen I."/>
            <person name="Piegu B."/>
            <person name="Poliakov A."/>
            <person name="Robbens S."/>
            <person name="Schmutz J."/>
            <person name="Toulza E."/>
            <person name="Wyss T."/>
            <person name="Zelensky A."/>
            <person name="Zhou K."/>
            <person name="Armbrust E.V."/>
            <person name="Bhattacharya D."/>
            <person name="Goodenough U.W."/>
            <person name="Van de Peer Y."/>
            <person name="Grigoriev I.V."/>
        </authorList>
    </citation>
    <scope>NUCLEOTIDE SEQUENCE [LARGE SCALE GENOMIC DNA]</scope>
    <source>
        <strain evidence="9 10">CCMP1545</strain>
    </source>
</reference>
<dbReference type="eggNOG" id="KOG2456">
    <property type="taxonomic scope" value="Eukaryota"/>
</dbReference>
<evidence type="ECO:0000256" key="6">
    <source>
        <dbReference type="RuleBase" id="RU003345"/>
    </source>
</evidence>
<dbReference type="AlphaFoldDB" id="C1MLK4"/>
<evidence type="ECO:0000259" key="8">
    <source>
        <dbReference type="Pfam" id="PF00171"/>
    </source>
</evidence>
<dbReference type="KEGG" id="mpp:MICPUCDRAFT_55745"/>
<dbReference type="Proteomes" id="UP000001876">
    <property type="component" value="Unassembled WGS sequence"/>
</dbReference>
<dbReference type="Pfam" id="PF00171">
    <property type="entry name" value="Aldedh"/>
    <property type="match status" value="1"/>
</dbReference>